<dbReference type="InterPro" id="IPR000028">
    <property type="entry name" value="Chloroperoxidase"/>
</dbReference>
<dbReference type="InterPro" id="IPR036851">
    <property type="entry name" value="Chloroperoxidase-like_sf"/>
</dbReference>
<dbReference type="PANTHER" id="PTHR33577:SF1">
    <property type="entry name" value="HEME HALOPEROXIDASE FAMILY PROFILE DOMAIN-CONTAINING PROTEIN"/>
    <property type="match status" value="1"/>
</dbReference>
<keyword evidence="2" id="KW-0575">Peroxidase</keyword>
<reference evidence="10 11" key="1">
    <citation type="journal article" date="2023" name="G3 (Bethesda)">
        <title>A chromosome-level genome assembly of Zasmidium syzygii isolated from banana leaves.</title>
        <authorList>
            <person name="van Westerhoven A.C."/>
            <person name="Mehrabi R."/>
            <person name="Talebi R."/>
            <person name="Steentjes M.B.F."/>
            <person name="Corcolon B."/>
            <person name="Chong P.A."/>
            <person name="Kema G.H.J."/>
            <person name="Seidl M.F."/>
        </authorList>
    </citation>
    <scope>NUCLEOTIDE SEQUENCE [LARGE SCALE GENOMIC DNA]</scope>
    <source>
        <strain evidence="10 11">P124</strain>
    </source>
</reference>
<proteinExistence type="inferred from homology"/>
<dbReference type="Proteomes" id="UP001305779">
    <property type="component" value="Unassembled WGS sequence"/>
</dbReference>
<sequence length="434" mass="46092">MKSFVALVAFAGHVTAYPFVLEELVGRDDSSYGRGTYGSGCGNQGPGSGGYTWPGDNGACGWNGYKCPTPKYNSSAQAISQKRGNCGAGNPCTTFDPKDQLVSTSGDYAFKAPTSNQIRGPCPGLNAAANHGYLSRSGVTNNQETVAGLFAAYGMGADIAGALAQLSIEQFGDPVTQQWSIGGPVPNGGVPQNVLTNVGISYSHNNYESDASQTRCDAALLRGDAHSVIVSRFTETYVNRLVIGRGATPGNKRDAGYTLDSFAQDYTCKSQWSIDKNPVYVSNPLAGFVVAPAAFNFIINFMSNHSAENTQGWLSPSVYKSFFAIQGEYPNLRWVKGQERIPNNWYRRPSLTPYNNALLVADLLTQYAAYPESARLGCNNGRTGTYTQGNAASALSELTTGGLVSFIPAVGTPVTQLSGCPGNLYAPKGQDQPY</sequence>
<evidence type="ECO:0000256" key="8">
    <source>
        <dbReference type="SAM" id="SignalP"/>
    </source>
</evidence>
<evidence type="ECO:0000256" key="7">
    <source>
        <dbReference type="ARBA" id="ARBA00025795"/>
    </source>
</evidence>
<keyword evidence="4" id="KW-0479">Metal-binding</keyword>
<dbReference type="SUPFAM" id="SSF47571">
    <property type="entry name" value="Cloroperoxidase"/>
    <property type="match status" value="1"/>
</dbReference>
<dbReference type="PANTHER" id="PTHR33577">
    <property type="entry name" value="STERIGMATOCYSTIN BIOSYNTHESIS PEROXIDASE STCC-RELATED"/>
    <property type="match status" value="1"/>
</dbReference>
<feature type="signal peptide" evidence="8">
    <location>
        <begin position="1"/>
        <end position="16"/>
    </location>
</feature>
<feature type="chain" id="PRO_5046657107" description="Heme haloperoxidase family profile domain-containing protein" evidence="8">
    <location>
        <begin position="17"/>
        <end position="434"/>
    </location>
</feature>
<dbReference type="EMBL" id="JAXOVC010000009">
    <property type="protein sequence ID" value="KAK4497565.1"/>
    <property type="molecule type" value="Genomic_DNA"/>
</dbReference>
<keyword evidence="6" id="KW-0408">Iron</keyword>
<name>A0ABR0E867_ZASCE</name>
<accession>A0ABR0E867</accession>
<keyword evidence="11" id="KW-1185">Reference proteome</keyword>
<organism evidence="10 11">
    <name type="scientific">Zasmidium cellare</name>
    <name type="common">Wine cellar mold</name>
    <name type="synonym">Racodium cellare</name>
    <dbReference type="NCBI Taxonomy" id="395010"/>
    <lineage>
        <taxon>Eukaryota</taxon>
        <taxon>Fungi</taxon>
        <taxon>Dikarya</taxon>
        <taxon>Ascomycota</taxon>
        <taxon>Pezizomycotina</taxon>
        <taxon>Dothideomycetes</taxon>
        <taxon>Dothideomycetidae</taxon>
        <taxon>Mycosphaerellales</taxon>
        <taxon>Mycosphaerellaceae</taxon>
        <taxon>Zasmidium</taxon>
    </lineage>
</organism>
<comment type="cofactor">
    <cofactor evidence="1">
        <name>heme b</name>
        <dbReference type="ChEBI" id="CHEBI:60344"/>
    </cofactor>
</comment>
<evidence type="ECO:0000256" key="1">
    <source>
        <dbReference type="ARBA" id="ARBA00001970"/>
    </source>
</evidence>
<comment type="caution">
    <text evidence="10">The sequence shown here is derived from an EMBL/GenBank/DDBJ whole genome shotgun (WGS) entry which is preliminary data.</text>
</comment>
<keyword evidence="8" id="KW-0732">Signal</keyword>
<evidence type="ECO:0000256" key="2">
    <source>
        <dbReference type="ARBA" id="ARBA00022559"/>
    </source>
</evidence>
<evidence type="ECO:0000259" key="9">
    <source>
        <dbReference type="PROSITE" id="PS51405"/>
    </source>
</evidence>
<keyword evidence="5" id="KW-0560">Oxidoreductase</keyword>
<evidence type="ECO:0000256" key="6">
    <source>
        <dbReference type="ARBA" id="ARBA00023004"/>
    </source>
</evidence>
<keyword evidence="3" id="KW-0349">Heme</keyword>
<comment type="similarity">
    <text evidence="7">Belongs to the chloroperoxidase family.</text>
</comment>
<evidence type="ECO:0000256" key="4">
    <source>
        <dbReference type="ARBA" id="ARBA00022723"/>
    </source>
</evidence>
<protein>
    <recommendedName>
        <fullName evidence="9">Heme haloperoxidase family profile domain-containing protein</fullName>
    </recommendedName>
</protein>
<dbReference type="Pfam" id="PF01328">
    <property type="entry name" value="Peroxidase_2"/>
    <property type="match status" value="1"/>
</dbReference>
<dbReference type="Gene3D" id="1.10.489.10">
    <property type="entry name" value="Chloroperoxidase-like"/>
    <property type="match status" value="1"/>
</dbReference>
<evidence type="ECO:0000313" key="11">
    <source>
        <dbReference type="Proteomes" id="UP001305779"/>
    </source>
</evidence>
<evidence type="ECO:0000256" key="3">
    <source>
        <dbReference type="ARBA" id="ARBA00022617"/>
    </source>
</evidence>
<evidence type="ECO:0000256" key="5">
    <source>
        <dbReference type="ARBA" id="ARBA00023002"/>
    </source>
</evidence>
<dbReference type="PROSITE" id="PS51405">
    <property type="entry name" value="HEME_HALOPEROXIDASE"/>
    <property type="match status" value="1"/>
</dbReference>
<evidence type="ECO:0000313" key="10">
    <source>
        <dbReference type="EMBL" id="KAK4497565.1"/>
    </source>
</evidence>
<feature type="domain" description="Heme haloperoxidase family profile" evidence="9">
    <location>
        <begin position="106"/>
        <end position="365"/>
    </location>
</feature>
<gene>
    <name evidence="10" type="ORF">PRZ48_012016</name>
</gene>